<proteinExistence type="inferred from homology"/>
<comment type="subcellular location">
    <subcellularLocation>
        <location evidence="1 10">Golgi apparatus</location>
        <location evidence="1 10">Golgi stack membrane</location>
        <topology evidence="1 10">Single-pass type II membrane protein</topology>
    </subcellularLocation>
</comment>
<evidence type="ECO:0000313" key="13">
    <source>
        <dbReference type="EMBL" id="KOF63290.1"/>
    </source>
</evidence>
<keyword evidence="6 10" id="KW-0735">Signal-anchor</keyword>
<dbReference type="OrthoDB" id="6135379at2759"/>
<dbReference type="PANTHER" id="PTHR12369:SF11">
    <property type="entry name" value="HEXOSYLTRANSFERASE"/>
    <property type="match status" value="1"/>
</dbReference>
<feature type="coiled-coil region" evidence="11">
    <location>
        <begin position="294"/>
        <end position="321"/>
    </location>
</feature>
<dbReference type="InterPro" id="IPR029044">
    <property type="entry name" value="Nucleotide-diphossugar_trans"/>
</dbReference>
<keyword evidence="4 10" id="KW-0808">Transferase</keyword>
<evidence type="ECO:0000256" key="1">
    <source>
        <dbReference type="ARBA" id="ARBA00004447"/>
    </source>
</evidence>
<evidence type="ECO:0000256" key="3">
    <source>
        <dbReference type="ARBA" id="ARBA00022676"/>
    </source>
</evidence>
<dbReference type="Gene3D" id="3.90.550.10">
    <property type="entry name" value="Spore Coat Polysaccharide Biosynthesis Protein SpsA, Chain A"/>
    <property type="match status" value="1"/>
</dbReference>
<evidence type="ECO:0000256" key="11">
    <source>
        <dbReference type="SAM" id="Coils"/>
    </source>
</evidence>
<reference evidence="13" key="1">
    <citation type="submission" date="2015-07" db="EMBL/GenBank/DDBJ databases">
        <title>MeaNS - Measles Nucleotide Surveillance Program.</title>
        <authorList>
            <person name="Tran T."/>
            <person name="Druce J."/>
        </authorList>
    </citation>
    <scope>NUCLEOTIDE SEQUENCE</scope>
    <source>
        <strain evidence="13">UCB-OBI-ISO-001</strain>
        <tissue evidence="13">Gonad</tissue>
    </source>
</reference>
<dbReference type="InterPro" id="IPR051227">
    <property type="entry name" value="CS_glycosyltransferase"/>
</dbReference>
<keyword evidence="5 10" id="KW-0812">Transmembrane</keyword>
<keyword evidence="8 10" id="KW-0333">Golgi apparatus</keyword>
<evidence type="ECO:0000256" key="6">
    <source>
        <dbReference type="ARBA" id="ARBA00022968"/>
    </source>
</evidence>
<organism evidence="13">
    <name type="scientific">Octopus bimaculoides</name>
    <name type="common">California two-spotted octopus</name>
    <dbReference type="NCBI Taxonomy" id="37653"/>
    <lineage>
        <taxon>Eukaryota</taxon>
        <taxon>Metazoa</taxon>
        <taxon>Spiralia</taxon>
        <taxon>Lophotrochozoa</taxon>
        <taxon>Mollusca</taxon>
        <taxon>Cephalopoda</taxon>
        <taxon>Coleoidea</taxon>
        <taxon>Octopodiformes</taxon>
        <taxon>Octopoda</taxon>
        <taxon>Incirrata</taxon>
        <taxon>Octopodidae</taxon>
        <taxon>Octopus</taxon>
    </lineage>
</organism>
<keyword evidence="3" id="KW-0328">Glycosyltransferase</keyword>
<dbReference type="Gene3D" id="3.90.550.50">
    <property type="match status" value="1"/>
</dbReference>
<dbReference type="Pfam" id="PF05679">
    <property type="entry name" value="CHGN"/>
    <property type="match status" value="1"/>
</dbReference>
<keyword evidence="7 10" id="KW-1133">Transmembrane helix</keyword>
<keyword evidence="11" id="KW-0175">Coiled coil</keyword>
<evidence type="ECO:0000256" key="5">
    <source>
        <dbReference type="ARBA" id="ARBA00022692"/>
    </source>
</evidence>
<evidence type="ECO:0000256" key="7">
    <source>
        <dbReference type="ARBA" id="ARBA00022989"/>
    </source>
</evidence>
<evidence type="ECO:0000256" key="9">
    <source>
        <dbReference type="ARBA" id="ARBA00023136"/>
    </source>
</evidence>
<dbReference type="Pfam" id="PF02434">
    <property type="entry name" value="Fringe"/>
    <property type="match status" value="1"/>
</dbReference>
<evidence type="ECO:0000256" key="8">
    <source>
        <dbReference type="ARBA" id="ARBA00023034"/>
    </source>
</evidence>
<dbReference type="PANTHER" id="PTHR12369">
    <property type="entry name" value="CHONDROITIN SYNTHASE"/>
    <property type="match status" value="1"/>
</dbReference>
<dbReference type="AlphaFoldDB" id="A0A0L8FHZ6"/>
<feature type="transmembrane region" description="Helical" evidence="10">
    <location>
        <begin position="115"/>
        <end position="133"/>
    </location>
</feature>
<comment type="similarity">
    <text evidence="2 10">Belongs to the chondroitin N-acetylgalactosaminyltransferase family.</text>
</comment>
<evidence type="ECO:0000256" key="2">
    <source>
        <dbReference type="ARBA" id="ARBA00009239"/>
    </source>
</evidence>
<evidence type="ECO:0000256" key="10">
    <source>
        <dbReference type="RuleBase" id="RU364016"/>
    </source>
</evidence>
<dbReference type="GO" id="GO:0032580">
    <property type="term" value="C:Golgi cisterna membrane"/>
    <property type="evidence" value="ECO:0007669"/>
    <property type="project" value="UniProtKB-SubCell"/>
</dbReference>
<keyword evidence="9 10" id="KW-0472">Membrane</keyword>
<dbReference type="GO" id="GO:0047238">
    <property type="term" value="F:glucuronosyl-N-acetylgalactosaminyl-proteoglycan 4-beta-N-acetylgalactosaminyltransferase activity"/>
    <property type="evidence" value="ECO:0007669"/>
    <property type="project" value="TreeGrafter"/>
</dbReference>
<dbReference type="SUPFAM" id="SSF53448">
    <property type="entry name" value="Nucleotide-diphospho-sugar transferases"/>
    <property type="match status" value="1"/>
</dbReference>
<dbReference type="InterPro" id="IPR008428">
    <property type="entry name" value="Chond_GalNAc"/>
</dbReference>
<dbReference type="EMBL" id="KQ431257">
    <property type="protein sequence ID" value="KOF63290.1"/>
    <property type="molecule type" value="Genomic_DNA"/>
</dbReference>
<feature type="domain" description="Fringe-like glycosyltransferase" evidence="12">
    <location>
        <begin position="182"/>
        <end position="296"/>
    </location>
</feature>
<dbReference type="EC" id="2.4.1.-" evidence="10"/>
<protein>
    <recommendedName>
        <fullName evidence="10">Hexosyltransferase</fullName>
        <ecNumber evidence="10">2.4.1.-</ecNumber>
    </recommendedName>
</protein>
<evidence type="ECO:0000259" key="12">
    <source>
        <dbReference type="Pfam" id="PF02434"/>
    </source>
</evidence>
<dbReference type="InterPro" id="IPR003378">
    <property type="entry name" value="Fringe-like_glycosylTrfase"/>
</dbReference>
<accession>A0A0L8FHZ6</accession>
<name>A0A0L8FHZ6_OCTBM</name>
<sequence length="724" mass="84126">MYRNHSQHCQAHDTTVTPLSPAGADEISAALSANSQPSDYTGVKNDDISNCVGYTTPANINLNRSYFLTHSYIGSIAKRKAGDIFCDNKSKFTDAYALPTNKKIINKKMRRREKLITDVLVFVISIFAGMQMTTSICYTCFDMKCLDVTSNTQNQNIAKVPIEPFLEELGDFQFNPGPKKKLVLVGVMTSSQYFETRDWAIRMTWLKSIPGDVVFFVGNTTDPAPPGMPLVRLNRVPDNVYPPQGKVFEMLKYLHENHADKYEYFIRADDDAFIKGQELGSLLKSLNSEEKIYMGHYDDEIKWLKRKADSLRNELEMVKRGMATKQLKRLSMPMMKYLHNIEYFNKKREPKKASVKFWYDTGDVAAQWENIEMESIYSMANIHQAPKQKLSVKKHDETIQNAVRALHSHYWEGVDNIKFKKFLRAYRYMSPVQGVQHLLQVNLLQRKTEDGYYSGTFMASQRLLPLKFTEEEDMFKRHFDINTKYNNSKGGGQMKEINLIMPIAGKLEAFVRFTETLEKIFKRTLENLKVILVIYKDPEGVWVKQIAMMRRLESRYPSMKLEVTFLTGDFAQTFLHRVRVNTIYGKQVYFPIYFSQFDPESICYKPNCKKNHYLFGKDDGFWRYFSFGMVSIYKKDFLEVGGYDTKIEGWGKEDIDFYELCLRSNMTAIRAPDLSLIHIYHPKFCSHDLNNEQYKMCLDSKSGIFGSRHQEAKAVYRLPEILNK</sequence>
<gene>
    <name evidence="13" type="ORF">OCBIM_22019685mg</name>
</gene>
<evidence type="ECO:0000256" key="4">
    <source>
        <dbReference type="ARBA" id="ARBA00022679"/>
    </source>
</evidence>